<dbReference type="Proteomes" id="UP000198307">
    <property type="component" value="Unassembled WGS sequence"/>
</dbReference>
<feature type="compositionally biased region" description="Basic and acidic residues" evidence="1">
    <location>
        <begin position="85"/>
        <end position="94"/>
    </location>
</feature>
<dbReference type="PROSITE" id="PS51781">
    <property type="entry name" value="SH3B"/>
    <property type="match status" value="1"/>
</dbReference>
<dbReference type="AlphaFoldDB" id="A0A239Q1X0"/>
<evidence type="ECO:0000313" key="4">
    <source>
        <dbReference type="Proteomes" id="UP000198307"/>
    </source>
</evidence>
<dbReference type="EMBL" id="FZQB01000019">
    <property type="protein sequence ID" value="SNT76430.1"/>
    <property type="molecule type" value="Genomic_DNA"/>
</dbReference>
<reference evidence="3 4" key="1">
    <citation type="submission" date="2017-07" db="EMBL/GenBank/DDBJ databases">
        <authorList>
            <person name="Sun Z.S."/>
            <person name="Albrecht U."/>
            <person name="Echele G."/>
            <person name="Lee C.C."/>
        </authorList>
    </citation>
    <scope>NUCLEOTIDE SEQUENCE [LARGE SCALE GENOMIC DNA]</scope>
    <source>
        <strain evidence="3 4">DSM 14827</strain>
    </source>
</reference>
<dbReference type="SMART" id="SM00287">
    <property type="entry name" value="SH3b"/>
    <property type="match status" value="1"/>
</dbReference>
<feature type="domain" description="SH3b" evidence="2">
    <location>
        <begin position="113"/>
        <end position="177"/>
    </location>
</feature>
<accession>A0A239Q1X0</accession>
<sequence>MTRLLILMAVTLTALYLVLGTYGAVDRRAARQVAAPSDTTPQAETTAKITSPAAAPETTEATPPPEDIEPSGQAEEQPLDSPDPALRRAPDHTEQASPTEADAAIVPEPDASDKILYVTGNRVNFRAGPSTNNRVIGALQRGDPVEALGPTDAPWINIRDAEGRIGYMSAQFLSNIPPN</sequence>
<dbReference type="RefSeq" id="WP_143811490.1">
    <property type="nucleotide sequence ID" value="NZ_CP067129.1"/>
</dbReference>
<evidence type="ECO:0000256" key="1">
    <source>
        <dbReference type="SAM" id="MobiDB-lite"/>
    </source>
</evidence>
<keyword evidence="4" id="KW-1185">Reference proteome</keyword>
<feature type="compositionally biased region" description="Low complexity" evidence="1">
    <location>
        <begin position="52"/>
        <end position="61"/>
    </location>
</feature>
<name>A0A239Q1X0_9RHOB</name>
<gene>
    <name evidence="3" type="ORF">SAMN05444959_11978</name>
</gene>
<evidence type="ECO:0000259" key="2">
    <source>
        <dbReference type="PROSITE" id="PS51781"/>
    </source>
</evidence>
<dbReference type="OrthoDB" id="7433551at2"/>
<evidence type="ECO:0000313" key="3">
    <source>
        <dbReference type="EMBL" id="SNT76430.1"/>
    </source>
</evidence>
<organism evidence="3 4">
    <name type="scientific">Paracoccus seriniphilus</name>
    <dbReference type="NCBI Taxonomy" id="184748"/>
    <lineage>
        <taxon>Bacteria</taxon>
        <taxon>Pseudomonadati</taxon>
        <taxon>Pseudomonadota</taxon>
        <taxon>Alphaproteobacteria</taxon>
        <taxon>Rhodobacterales</taxon>
        <taxon>Paracoccaceae</taxon>
        <taxon>Paracoccus</taxon>
    </lineage>
</organism>
<feature type="compositionally biased region" description="Polar residues" evidence="1">
    <location>
        <begin position="37"/>
        <end position="49"/>
    </location>
</feature>
<proteinExistence type="predicted"/>
<protein>
    <submittedName>
        <fullName evidence="3">SH3 domain-containing protein</fullName>
    </submittedName>
</protein>
<dbReference type="Gene3D" id="2.30.30.40">
    <property type="entry name" value="SH3 Domains"/>
    <property type="match status" value="1"/>
</dbReference>
<feature type="region of interest" description="Disordered" evidence="1">
    <location>
        <begin position="33"/>
        <end position="108"/>
    </location>
</feature>
<dbReference type="InterPro" id="IPR003646">
    <property type="entry name" value="SH3-like_bac-type"/>
</dbReference>
<dbReference type="Pfam" id="PF08239">
    <property type="entry name" value="SH3_3"/>
    <property type="match status" value="1"/>
</dbReference>